<name>A0A0B7BZQ1_9EUPU</name>
<proteinExistence type="predicted"/>
<reference evidence="2" key="1">
    <citation type="submission" date="2014-12" db="EMBL/GenBank/DDBJ databases">
        <title>Insight into the proteome of Arion vulgaris.</title>
        <authorList>
            <person name="Aradska J."/>
            <person name="Bulat T."/>
            <person name="Smidak R."/>
            <person name="Sarate P."/>
            <person name="Gangsoo J."/>
            <person name="Sialana F."/>
            <person name="Bilban M."/>
            <person name="Lubec G."/>
        </authorList>
    </citation>
    <scope>NUCLEOTIDE SEQUENCE</scope>
    <source>
        <tissue evidence="2">Skin</tissue>
    </source>
</reference>
<sequence>YDEATSKKSVLKPKIHLSKRLSLRSAGNKTGMKAVFFDQKQQLIKLSHSCDKLSSTSTRDKMVATESQQVDQRPKSLDKNK</sequence>
<feature type="region of interest" description="Disordered" evidence="1">
    <location>
        <begin position="55"/>
        <end position="81"/>
    </location>
</feature>
<accession>A0A0B7BZQ1</accession>
<feature type="non-terminal residue" evidence="2">
    <location>
        <position position="1"/>
    </location>
</feature>
<evidence type="ECO:0000313" key="2">
    <source>
        <dbReference type="EMBL" id="CEK97660.1"/>
    </source>
</evidence>
<feature type="non-terminal residue" evidence="2">
    <location>
        <position position="81"/>
    </location>
</feature>
<protein>
    <submittedName>
        <fullName evidence="2">Uncharacterized protein</fullName>
    </submittedName>
</protein>
<gene>
    <name evidence="2" type="primary">ORF216513</name>
</gene>
<dbReference type="EMBL" id="HACG01050795">
    <property type="protein sequence ID" value="CEK97660.1"/>
    <property type="molecule type" value="Transcribed_RNA"/>
</dbReference>
<dbReference type="AlphaFoldDB" id="A0A0B7BZQ1"/>
<organism evidence="2">
    <name type="scientific">Arion vulgaris</name>
    <dbReference type="NCBI Taxonomy" id="1028688"/>
    <lineage>
        <taxon>Eukaryota</taxon>
        <taxon>Metazoa</taxon>
        <taxon>Spiralia</taxon>
        <taxon>Lophotrochozoa</taxon>
        <taxon>Mollusca</taxon>
        <taxon>Gastropoda</taxon>
        <taxon>Heterobranchia</taxon>
        <taxon>Euthyneura</taxon>
        <taxon>Panpulmonata</taxon>
        <taxon>Eupulmonata</taxon>
        <taxon>Stylommatophora</taxon>
        <taxon>Helicina</taxon>
        <taxon>Arionoidea</taxon>
        <taxon>Arionidae</taxon>
        <taxon>Arion</taxon>
    </lineage>
</organism>
<evidence type="ECO:0000256" key="1">
    <source>
        <dbReference type="SAM" id="MobiDB-lite"/>
    </source>
</evidence>
<feature type="compositionally biased region" description="Basic and acidic residues" evidence="1">
    <location>
        <begin position="72"/>
        <end position="81"/>
    </location>
</feature>